<dbReference type="GO" id="GO:0005886">
    <property type="term" value="C:plasma membrane"/>
    <property type="evidence" value="ECO:0007669"/>
    <property type="project" value="TreeGrafter"/>
</dbReference>
<dbReference type="PANTHER" id="PTHR23112">
    <property type="entry name" value="G PROTEIN-COUPLED RECEPTOR 157-RELATED"/>
    <property type="match status" value="1"/>
</dbReference>
<dbReference type="EMBL" id="BLLK01000038">
    <property type="protein sequence ID" value="GFH50374.1"/>
    <property type="molecule type" value="Genomic_DNA"/>
</dbReference>
<keyword evidence="3 5" id="KW-1133">Transmembrane helix</keyword>
<keyword evidence="4 5" id="KW-0472">Membrane</keyword>
<reference evidence="6 7" key="1">
    <citation type="journal article" date="2021" name="Sci. Rep.">
        <title>The genome of the diatom Chaetoceros tenuissimus carries an ancient integrated fragment of an extant virus.</title>
        <authorList>
            <person name="Hongo Y."/>
            <person name="Kimura K."/>
            <person name="Takaki Y."/>
            <person name="Yoshida Y."/>
            <person name="Baba S."/>
            <person name="Kobayashi G."/>
            <person name="Nagasaki K."/>
            <person name="Hano T."/>
            <person name="Tomaru Y."/>
        </authorList>
    </citation>
    <scope>NUCLEOTIDE SEQUENCE [LARGE SCALE GENOMIC DNA]</scope>
    <source>
        <strain evidence="6 7">NIES-3715</strain>
    </source>
</reference>
<dbReference type="GO" id="GO:0004930">
    <property type="term" value="F:G protein-coupled receptor activity"/>
    <property type="evidence" value="ECO:0007669"/>
    <property type="project" value="TreeGrafter"/>
</dbReference>
<feature type="transmembrane region" description="Helical" evidence="5">
    <location>
        <begin position="6"/>
        <end position="35"/>
    </location>
</feature>
<dbReference type="Proteomes" id="UP001054902">
    <property type="component" value="Unassembled WGS sequence"/>
</dbReference>
<dbReference type="GO" id="GO:0007189">
    <property type="term" value="P:adenylate cyclase-activating G protein-coupled receptor signaling pathway"/>
    <property type="evidence" value="ECO:0007669"/>
    <property type="project" value="TreeGrafter"/>
</dbReference>
<evidence type="ECO:0000256" key="2">
    <source>
        <dbReference type="ARBA" id="ARBA00022692"/>
    </source>
</evidence>
<feature type="transmembrane region" description="Helical" evidence="5">
    <location>
        <begin position="99"/>
        <end position="117"/>
    </location>
</feature>
<proteinExistence type="predicted"/>
<evidence type="ECO:0000313" key="6">
    <source>
        <dbReference type="EMBL" id="GFH50374.1"/>
    </source>
</evidence>
<feature type="transmembrane region" description="Helical" evidence="5">
    <location>
        <begin position="47"/>
        <end position="69"/>
    </location>
</feature>
<evidence type="ECO:0000256" key="4">
    <source>
        <dbReference type="ARBA" id="ARBA00023136"/>
    </source>
</evidence>
<gene>
    <name evidence="6" type="ORF">CTEN210_06850</name>
</gene>
<comment type="subcellular location">
    <subcellularLocation>
        <location evidence="1">Membrane</location>
        <topology evidence="1">Multi-pass membrane protein</topology>
    </subcellularLocation>
</comment>
<protein>
    <submittedName>
        <fullName evidence="6">Uncharacterized protein</fullName>
    </submittedName>
</protein>
<keyword evidence="7" id="KW-1185">Reference proteome</keyword>
<keyword evidence="2 5" id="KW-0812">Transmembrane</keyword>
<evidence type="ECO:0000256" key="5">
    <source>
        <dbReference type="SAM" id="Phobius"/>
    </source>
</evidence>
<dbReference type="SUPFAM" id="SSF81321">
    <property type="entry name" value="Family A G protein-coupled receptor-like"/>
    <property type="match status" value="1"/>
</dbReference>
<evidence type="ECO:0000256" key="1">
    <source>
        <dbReference type="ARBA" id="ARBA00004141"/>
    </source>
</evidence>
<feature type="transmembrane region" description="Helical" evidence="5">
    <location>
        <begin position="129"/>
        <end position="147"/>
    </location>
</feature>
<evidence type="ECO:0000313" key="7">
    <source>
        <dbReference type="Proteomes" id="UP001054902"/>
    </source>
</evidence>
<comment type="caution">
    <text evidence="6">The sequence shown here is derived from an EMBL/GenBank/DDBJ whole genome shotgun (WGS) entry which is preliminary data.</text>
</comment>
<sequence>MFSTAQFLAAITASIIAGSISCASSAALIFCILVYSQLKLKSVIRRILFGFCIYDLVFSFSTVLSVSMLPKEVNKYAAGNLFTCDVQGFMQQVGAVGSILYNGALSVYYLAVVTFNMKEKEIARKLEPWLHLIANGFAIGSGIFLAFKRQFAPLGNQIKCWVATYPMFCGRDNPDECVRGSPYTRLYANCLALLPSVITLS</sequence>
<evidence type="ECO:0000256" key="3">
    <source>
        <dbReference type="ARBA" id="ARBA00022989"/>
    </source>
</evidence>
<dbReference type="AlphaFoldDB" id="A0AAD3H579"/>
<name>A0AAD3H579_9STRA</name>
<accession>A0AAD3H579</accession>
<dbReference type="Gene3D" id="1.20.1070.10">
    <property type="entry name" value="Rhodopsin 7-helix transmembrane proteins"/>
    <property type="match status" value="1"/>
</dbReference>
<organism evidence="6 7">
    <name type="scientific">Chaetoceros tenuissimus</name>
    <dbReference type="NCBI Taxonomy" id="426638"/>
    <lineage>
        <taxon>Eukaryota</taxon>
        <taxon>Sar</taxon>
        <taxon>Stramenopiles</taxon>
        <taxon>Ochrophyta</taxon>
        <taxon>Bacillariophyta</taxon>
        <taxon>Coscinodiscophyceae</taxon>
        <taxon>Chaetocerotophycidae</taxon>
        <taxon>Chaetocerotales</taxon>
        <taxon>Chaetocerotaceae</taxon>
        <taxon>Chaetoceros</taxon>
    </lineage>
</organism>
<dbReference type="PANTHER" id="PTHR23112:SF0">
    <property type="entry name" value="TRANSMEMBRANE PROTEIN 116"/>
    <property type="match status" value="1"/>
</dbReference>